<comment type="caution">
    <text evidence="12">The sequence shown here is derived from an EMBL/GenBank/DDBJ whole genome shotgun (WGS) entry which is preliminary data.</text>
</comment>
<evidence type="ECO:0000256" key="3">
    <source>
        <dbReference type="ARBA" id="ARBA00022806"/>
    </source>
</evidence>
<evidence type="ECO:0000256" key="6">
    <source>
        <dbReference type="ARBA" id="ARBA00034617"/>
    </source>
</evidence>
<dbReference type="InterPro" id="IPR000212">
    <property type="entry name" value="DNA_helicase_UvrD/REP"/>
</dbReference>
<dbReference type="GO" id="GO:0016787">
    <property type="term" value="F:hydrolase activity"/>
    <property type="evidence" value="ECO:0007669"/>
    <property type="project" value="UniProtKB-UniRule"/>
</dbReference>
<dbReference type="SUPFAM" id="SSF52540">
    <property type="entry name" value="P-loop containing nucleoside triphosphate hydrolases"/>
    <property type="match status" value="1"/>
</dbReference>
<keyword evidence="3 9" id="KW-0347">Helicase</keyword>
<dbReference type="PANTHER" id="PTHR11070:SF67">
    <property type="entry name" value="DNA 3'-5' HELICASE"/>
    <property type="match status" value="1"/>
</dbReference>
<proteinExistence type="predicted"/>
<protein>
    <recommendedName>
        <fullName evidence="7">DNA 3'-5' helicase</fullName>
        <ecNumber evidence="7">5.6.2.4</ecNumber>
    </recommendedName>
</protein>
<evidence type="ECO:0000259" key="11">
    <source>
        <dbReference type="PROSITE" id="PS51217"/>
    </source>
</evidence>
<evidence type="ECO:0000256" key="1">
    <source>
        <dbReference type="ARBA" id="ARBA00022741"/>
    </source>
</evidence>
<dbReference type="InterPro" id="IPR014016">
    <property type="entry name" value="UvrD-like_ATP-bd"/>
</dbReference>
<dbReference type="GO" id="GO:0043138">
    <property type="term" value="F:3'-5' DNA helicase activity"/>
    <property type="evidence" value="ECO:0007669"/>
    <property type="project" value="UniProtKB-EC"/>
</dbReference>
<dbReference type="Proteomes" id="UP000610456">
    <property type="component" value="Unassembled WGS sequence"/>
</dbReference>
<dbReference type="InterPro" id="IPR014017">
    <property type="entry name" value="DNA_helicase_UvrD-like_C"/>
</dbReference>
<evidence type="ECO:0000256" key="5">
    <source>
        <dbReference type="ARBA" id="ARBA00023235"/>
    </source>
</evidence>
<dbReference type="PANTHER" id="PTHR11070">
    <property type="entry name" value="UVRD / RECB / PCRA DNA HELICASE FAMILY MEMBER"/>
    <property type="match status" value="1"/>
</dbReference>
<keyword evidence="2 9" id="KW-0378">Hydrolase</keyword>
<evidence type="ECO:0000256" key="9">
    <source>
        <dbReference type="PROSITE-ProRule" id="PRU00560"/>
    </source>
</evidence>
<dbReference type="RefSeq" id="WP_189605624.1">
    <property type="nucleotide sequence ID" value="NZ_BMXB01000016.1"/>
</dbReference>
<dbReference type="GO" id="GO:0003677">
    <property type="term" value="F:DNA binding"/>
    <property type="evidence" value="ECO:0007669"/>
    <property type="project" value="InterPro"/>
</dbReference>
<dbReference type="EC" id="5.6.2.4" evidence="7"/>
<evidence type="ECO:0000259" key="10">
    <source>
        <dbReference type="PROSITE" id="PS51198"/>
    </source>
</evidence>
<dbReference type="GO" id="GO:0000725">
    <property type="term" value="P:recombinational repair"/>
    <property type="evidence" value="ECO:0007669"/>
    <property type="project" value="TreeGrafter"/>
</dbReference>
<dbReference type="Pfam" id="PF13361">
    <property type="entry name" value="UvrD_C"/>
    <property type="match status" value="2"/>
</dbReference>
<feature type="domain" description="UvrD-like helicase ATP-binding" evidence="10">
    <location>
        <begin position="1"/>
        <end position="471"/>
    </location>
</feature>
<evidence type="ECO:0000313" key="13">
    <source>
        <dbReference type="Proteomes" id="UP000610456"/>
    </source>
</evidence>
<keyword evidence="5" id="KW-0413">Isomerase</keyword>
<organism evidence="12 13">
    <name type="scientific">Salinimicrobium marinum</name>
    <dbReference type="NCBI Taxonomy" id="680283"/>
    <lineage>
        <taxon>Bacteria</taxon>
        <taxon>Pseudomonadati</taxon>
        <taxon>Bacteroidota</taxon>
        <taxon>Flavobacteriia</taxon>
        <taxon>Flavobacteriales</taxon>
        <taxon>Flavobacteriaceae</taxon>
        <taxon>Salinimicrobium</taxon>
    </lineage>
</organism>
<gene>
    <name evidence="12" type="ORF">GCM10007103_30180</name>
</gene>
<feature type="binding site" evidence="9">
    <location>
        <begin position="12"/>
        <end position="19"/>
    </location>
    <ligand>
        <name>ATP</name>
        <dbReference type="ChEBI" id="CHEBI:30616"/>
    </ligand>
</feature>
<dbReference type="PROSITE" id="PS51217">
    <property type="entry name" value="UVRD_HELICASE_CTER"/>
    <property type="match status" value="1"/>
</dbReference>
<keyword evidence="4 9" id="KW-0067">ATP-binding</keyword>
<comment type="catalytic activity">
    <reaction evidence="8">
        <text>ATP + H2O = ADP + phosphate + H(+)</text>
        <dbReference type="Rhea" id="RHEA:13065"/>
        <dbReference type="ChEBI" id="CHEBI:15377"/>
        <dbReference type="ChEBI" id="CHEBI:15378"/>
        <dbReference type="ChEBI" id="CHEBI:30616"/>
        <dbReference type="ChEBI" id="CHEBI:43474"/>
        <dbReference type="ChEBI" id="CHEBI:456216"/>
        <dbReference type="EC" id="5.6.2.4"/>
    </reaction>
</comment>
<evidence type="ECO:0000256" key="7">
    <source>
        <dbReference type="ARBA" id="ARBA00034808"/>
    </source>
</evidence>
<dbReference type="Pfam" id="PF00580">
    <property type="entry name" value="UvrD-helicase"/>
    <property type="match status" value="1"/>
</dbReference>
<dbReference type="GO" id="GO:0005829">
    <property type="term" value="C:cytosol"/>
    <property type="evidence" value="ECO:0007669"/>
    <property type="project" value="TreeGrafter"/>
</dbReference>
<name>A0A918W230_9FLAO</name>
<keyword evidence="13" id="KW-1185">Reference proteome</keyword>
<keyword evidence="1 9" id="KW-0547">Nucleotide-binding</keyword>
<evidence type="ECO:0000256" key="4">
    <source>
        <dbReference type="ARBA" id="ARBA00022840"/>
    </source>
</evidence>
<dbReference type="Gene3D" id="3.40.50.300">
    <property type="entry name" value="P-loop containing nucleotide triphosphate hydrolases"/>
    <property type="match status" value="3"/>
</dbReference>
<sequence length="1049" mass="120137">MKKSNSFTIYNASAGSGKTFTLVKEYLLLLFTSGRNDSYKNILAITFTNKAVEEMKSRIVDNLYGFSKQPVPKKFQPLLEIICKETGSSEEKITVRSKEILKHIIHNYAAFEVSTIDGFTHRVLRTFAKDLDLPLNFEVELNTSEVLQEAVERLINRAGQDKELTRVLINFSLSKTDEDKSWDIARDLYKIAELVNSENNQGFLQLLKGKKLEDFENLSKELKKQKVLFEEGVVEMANKFFTLIQSNGLESSDFSSGYCPKFFEKLQKEDFEVGFDAKWQTSIADQPLYAKKLDENKKNILDGLQSEIVSYFNETKRYLTQIQFFAAIQKNLTPLSLLSAIQEEISTIKKERAIVMISEFNATIGSAVKDQPAPFIYERLGERYRHYFIDEFQDTSQLQWENLIPLVDHTLTTEHPEGETGSLTLVGDAKQSIYRWRGGKAEQFMDLCGTGNPFNLEEKEVVLLPFNYRSSKQVVDFNNDFFQFSSSCFTNLEHKKLFEETSSQQPINLDEGYVNLSFIEAENAEEEMQVYPEKVLEIIKDLEAKEVSKSDICILTRRKKEGVAIASFLSENGVPVISAESLLLSQSPKVNFISAVLQFSVEGQDKNLKLPILEYILEHQLKIESFYSFISERLEINDQQFFDSLNSFGIHFSLSRVTEASLYEAVEYIIRSFDLVTSSDAYVQSFLDFVYEISQKENHGIFEFLELWEQKKDRKSIAASPDEDAVQIMTIHKAKGLEFPVVIFPFANSSITDVARESLWMDLPETLSAEIPIGYLKATKDMLHWGERASFLYDDLCHYSQLDALNVLYVALTRPVKQLYVISKYELSRGKENTNKFSGLFISWLKQKKVWEDNRHEYEFGNKEDFPVSEGERASSTYQQECYYSSATEGSAVSIITKSGLLWDSSQAKAIEKGHLVHDIFAQINTSEDVEAAISNAREEGLFRNKEEEEIRKSILSVVNHPELQKFYAPGTENFNERDIITETGTILRPDRLNFFGKNVSIIDYKTGEVNTKHKNQIISYGEVLTGMGFTVEKRILVYINEEVSVSIV</sequence>
<accession>A0A918W230</accession>
<evidence type="ECO:0000313" key="12">
    <source>
        <dbReference type="EMBL" id="GHA47083.1"/>
    </source>
</evidence>
<dbReference type="AlphaFoldDB" id="A0A918W230"/>
<dbReference type="PROSITE" id="PS51198">
    <property type="entry name" value="UVRD_HELICASE_ATP_BIND"/>
    <property type="match status" value="1"/>
</dbReference>
<comment type="catalytic activity">
    <reaction evidence="6">
        <text>Couples ATP hydrolysis with the unwinding of duplex DNA by translocating in the 3'-5' direction.</text>
        <dbReference type="EC" id="5.6.2.4"/>
    </reaction>
</comment>
<dbReference type="InterPro" id="IPR027417">
    <property type="entry name" value="P-loop_NTPase"/>
</dbReference>
<reference evidence="12" key="2">
    <citation type="submission" date="2020-09" db="EMBL/GenBank/DDBJ databases">
        <authorList>
            <person name="Sun Q."/>
            <person name="Kim S."/>
        </authorList>
    </citation>
    <scope>NUCLEOTIDE SEQUENCE</scope>
    <source>
        <strain evidence="12">KCTC 12719</strain>
    </source>
</reference>
<dbReference type="GO" id="GO:0005524">
    <property type="term" value="F:ATP binding"/>
    <property type="evidence" value="ECO:0007669"/>
    <property type="project" value="UniProtKB-UniRule"/>
</dbReference>
<reference evidence="12" key="1">
    <citation type="journal article" date="2014" name="Int. J. Syst. Evol. Microbiol.">
        <title>Complete genome sequence of Corynebacterium casei LMG S-19264T (=DSM 44701T), isolated from a smear-ripened cheese.</title>
        <authorList>
            <consortium name="US DOE Joint Genome Institute (JGI-PGF)"/>
            <person name="Walter F."/>
            <person name="Albersmeier A."/>
            <person name="Kalinowski J."/>
            <person name="Ruckert C."/>
        </authorList>
    </citation>
    <scope>NUCLEOTIDE SEQUENCE</scope>
    <source>
        <strain evidence="12">KCTC 12719</strain>
    </source>
</reference>
<dbReference type="EMBL" id="BMXB01000016">
    <property type="protein sequence ID" value="GHA47083.1"/>
    <property type="molecule type" value="Genomic_DNA"/>
</dbReference>
<feature type="domain" description="UvrD-like helicase C-terminal" evidence="11">
    <location>
        <begin position="472"/>
        <end position="736"/>
    </location>
</feature>
<evidence type="ECO:0000256" key="2">
    <source>
        <dbReference type="ARBA" id="ARBA00022801"/>
    </source>
</evidence>
<dbReference type="Gene3D" id="1.10.3170.10">
    <property type="entry name" value="Recbcd, chain B, domain 2"/>
    <property type="match status" value="1"/>
</dbReference>
<evidence type="ECO:0000256" key="8">
    <source>
        <dbReference type="ARBA" id="ARBA00048988"/>
    </source>
</evidence>